<protein>
    <recommendedName>
        <fullName evidence="2">NADP-dependent oxidoreductase domain-containing protein</fullName>
    </recommendedName>
</protein>
<sequence length="316" mass="34619">METRMLIEELKKNPAPGLGSAAFGVIHQGHQDDRDSLSALMTALDAGVRHIDTAAAYGSGHSETVIGRLIRRRPSVRDGLVLASKGGIKGSKKNFLKEIDNSRRRLGCEVVDIYYIHWPMEGVDPRPSLEALAEAREKRIIRYAGVSNFSPRQLRSAHAFIPLDACQFPYNLIWRNPETGLIPLCGELGIARVAYAALAQGFLTGKYPPGSRFPHGDHRERTAFFAEENARALGEGLKKLKGLCDAYNTALPVAALQWIVSREHIESGLVGARTASQAKENFILPAADPALLREIDNEGKEIAACFGNADTFFTFP</sequence>
<keyword evidence="4" id="KW-1185">Reference proteome</keyword>
<dbReference type="OrthoDB" id="9804790at2"/>
<feature type="domain" description="NADP-dependent oxidoreductase" evidence="2">
    <location>
        <begin position="17"/>
        <end position="282"/>
    </location>
</feature>
<dbReference type="GO" id="GO:0005829">
    <property type="term" value="C:cytosol"/>
    <property type="evidence" value="ECO:0007669"/>
    <property type="project" value="TreeGrafter"/>
</dbReference>
<dbReference type="PANTHER" id="PTHR43364:SF4">
    <property type="entry name" value="NAD(P)-LINKED OXIDOREDUCTASE SUPERFAMILY PROTEIN"/>
    <property type="match status" value="1"/>
</dbReference>
<dbReference type="Gene3D" id="3.20.20.100">
    <property type="entry name" value="NADP-dependent oxidoreductase domain"/>
    <property type="match status" value="1"/>
</dbReference>
<dbReference type="GO" id="GO:0016491">
    <property type="term" value="F:oxidoreductase activity"/>
    <property type="evidence" value="ECO:0007669"/>
    <property type="project" value="UniProtKB-KW"/>
</dbReference>
<dbReference type="SUPFAM" id="SSF51430">
    <property type="entry name" value="NAD(P)-linked oxidoreductase"/>
    <property type="match status" value="1"/>
</dbReference>
<proteinExistence type="predicted"/>
<dbReference type="AlphaFoldDB" id="A0A1Y1S3K8"/>
<name>A0A1Y1S3K8_9SPIO</name>
<dbReference type="InterPro" id="IPR050523">
    <property type="entry name" value="AKR_Detox_Biosynth"/>
</dbReference>
<dbReference type="Proteomes" id="UP000192343">
    <property type="component" value="Unassembled WGS sequence"/>
</dbReference>
<dbReference type="PANTHER" id="PTHR43364">
    <property type="entry name" value="NADH-SPECIFIC METHYLGLYOXAL REDUCTASE-RELATED"/>
    <property type="match status" value="1"/>
</dbReference>
<keyword evidence="1" id="KW-0560">Oxidoreductase</keyword>
<reference evidence="3 4" key="1">
    <citation type="submission" date="2017-03" db="EMBL/GenBank/DDBJ databases">
        <title>Draft Genome sequence of Marispirochaeta sp. strain JC444.</title>
        <authorList>
            <person name="Shivani Y."/>
            <person name="Subhash Y."/>
            <person name="Sasikala C."/>
            <person name="Ramana C."/>
        </authorList>
    </citation>
    <scope>NUCLEOTIDE SEQUENCE [LARGE SCALE GENOMIC DNA]</scope>
    <source>
        <strain evidence="3 4">JC444</strain>
    </source>
</reference>
<comment type="caution">
    <text evidence="3">The sequence shown here is derived from an EMBL/GenBank/DDBJ whole genome shotgun (WGS) entry which is preliminary data.</text>
</comment>
<accession>A0A1Y1S3K8</accession>
<evidence type="ECO:0000313" key="3">
    <source>
        <dbReference type="EMBL" id="ORC37930.1"/>
    </source>
</evidence>
<dbReference type="Pfam" id="PF00248">
    <property type="entry name" value="Aldo_ket_red"/>
    <property type="match status" value="1"/>
</dbReference>
<dbReference type="InterPro" id="IPR020471">
    <property type="entry name" value="AKR"/>
</dbReference>
<dbReference type="EMBL" id="MWQY01000002">
    <property type="protein sequence ID" value="ORC37930.1"/>
    <property type="molecule type" value="Genomic_DNA"/>
</dbReference>
<dbReference type="PRINTS" id="PR00069">
    <property type="entry name" value="ALDKETRDTASE"/>
</dbReference>
<dbReference type="InterPro" id="IPR036812">
    <property type="entry name" value="NAD(P)_OxRdtase_dom_sf"/>
</dbReference>
<dbReference type="CDD" id="cd19085">
    <property type="entry name" value="AKR_AKR11B3"/>
    <property type="match status" value="1"/>
</dbReference>
<dbReference type="InterPro" id="IPR023210">
    <property type="entry name" value="NADP_OxRdtase_dom"/>
</dbReference>
<dbReference type="STRING" id="1963862.B4O97_02730"/>
<gene>
    <name evidence="3" type="ORF">B4O97_02730</name>
</gene>
<evidence type="ECO:0000256" key="1">
    <source>
        <dbReference type="ARBA" id="ARBA00023002"/>
    </source>
</evidence>
<dbReference type="RefSeq" id="WP_083048076.1">
    <property type="nucleotide sequence ID" value="NZ_MWQY01000002.1"/>
</dbReference>
<evidence type="ECO:0000259" key="2">
    <source>
        <dbReference type="Pfam" id="PF00248"/>
    </source>
</evidence>
<organism evidence="3 4">
    <name type="scientific">Marispirochaeta aestuarii</name>
    <dbReference type="NCBI Taxonomy" id="1963862"/>
    <lineage>
        <taxon>Bacteria</taxon>
        <taxon>Pseudomonadati</taxon>
        <taxon>Spirochaetota</taxon>
        <taxon>Spirochaetia</taxon>
        <taxon>Spirochaetales</taxon>
        <taxon>Spirochaetaceae</taxon>
        <taxon>Marispirochaeta</taxon>
    </lineage>
</organism>
<evidence type="ECO:0000313" key="4">
    <source>
        <dbReference type="Proteomes" id="UP000192343"/>
    </source>
</evidence>